<accession>A0AC35TYK3</accession>
<sequence length="504" mass="57028">MDPSELELVRAQQKQLINKARASRTEEEIEIDLRTIAKEVNKACKANARASRTEEEVARDNEIDRIRKAQYYQNMDPSELELVRAQQKQLINKARASRTEEEIEIDRKKDNFRKKSKKDRDYEKELNKLFYYDDGTKHSTLCDLENLRAYSMALHDIDLMLTENNINYSETGLPPYDQSVVKTFILFELQKYRDEGQELYSKLNEEQKVFVADVIAASEDTSPTRQNAYFLKAPAGTGKTTCFRALYCILKGKGLKCQNVASTGKAATLLENGLTAHSIKDKNKISSDTSETKAIICGTNVKVNEYNKNIIDNYISGDASVYLSVDDFIEKDNIFGHTKNKDQLRYLHLQNPSGMPPHELKLKKGCIAMLLKNLCTSVGLCNGALLQVVNLGEEVLICRYVNGSRKDKIVLIPKTISRTPEADSTVVHFERVQFPVCLAYAMTVHKAQGGTFDKVGVDLTNEFFAHGQLYVALSRCTSADGLFIKLDTQTTGIRLHKVYQELLS</sequence>
<reference evidence="2" key="1">
    <citation type="submission" date="2016-11" db="UniProtKB">
        <authorList>
            <consortium name="WormBaseParasite"/>
        </authorList>
    </citation>
    <scope>IDENTIFICATION</scope>
    <source>
        <strain evidence="2">KR3021</strain>
    </source>
</reference>
<name>A0AC35TYK3_9BILA</name>
<dbReference type="Proteomes" id="UP000095286">
    <property type="component" value="Unplaced"/>
</dbReference>
<dbReference type="WBParaSite" id="RSKR_0000570200.1">
    <property type="protein sequence ID" value="RSKR_0000570200.1"/>
    <property type="gene ID" value="RSKR_0000570200"/>
</dbReference>
<proteinExistence type="predicted"/>
<evidence type="ECO:0000313" key="1">
    <source>
        <dbReference type="Proteomes" id="UP000095286"/>
    </source>
</evidence>
<evidence type="ECO:0000313" key="2">
    <source>
        <dbReference type="WBParaSite" id="RSKR_0000570200.1"/>
    </source>
</evidence>
<organism evidence="1 2">
    <name type="scientific">Rhabditophanes sp. KR3021</name>
    <dbReference type="NCBI Taxonomy" id="114890"/>
    <lineage>
        <taxon>Eukaryota</taxon>
        <taxon>Metazoa</taxon>
        <taxon>Ecdysozoa</taxon>
        <taxon>Nematoda</taxon>
        <taxon>Chromadorea</taxon>
        <taxon>Rhabditida</taxon>
        <taxon>Tylenchina</taxon>
        <taxon>Panagrolaimomorpha</taxon>
        <taxon>Strongyloidoidea</taxon>
        <taxon>Alloionematidae</taxon>
        <taxon>Rhabditophanes</taxon>
    </lineage>
</organism>
<protein>
    <submittedName>
        <fullName evidence="2">ATP-dependent DNA helicase</fullName>
    </submittedName>
</protein>